<keyword evidence="1" id="KW-0479">Metal-binding</keyword>
<evidence type="ECO:0000313" key="3">
    <source>
        <dbReference type="EMBL" id="EQD50824.1"/>
    </source>
</evidence>
<dbReference type="EMBL" id="AUZX01009742">
    <property type="protein sequence ID" value="EQD50824.1"/>
    <property type="molecule type" value="Genomic_DNA"/>
</dbReference>
<dbReference type="GO" id="GO:0046872">
    <property type="term" value="F:metal ion binding"/>
    <property type="evidence" value="ECO:0007669"/>
    <property type="project" value="UniProtKB-KW"/>
</dbReference>
<dbReference type="InterPro" id="IPR017969">
    <property type="entry name" value="Heavy-metal-associated_CS"/>
</dbReference>
<dbReference type="Gene3D" id="3.30.70.100">
    <property type="match status" value="1"/>
</dbReference>
<dbReference type="PROSITE" id="PS01047">
    <property type="entry name" value="HMA_1"/>
    <property type="match status" value="1"/>
</dbReference>
<reference evidence="3" key="2">
    <citation type="journal article" date="2014" name="ISME J.">
        <title>Microbial stratification in low pH oxic and suboxic macroscopic growths along an acid mine drainage.</title>
        <authorList>
            <person name="Mendez-Garcia C."/>
            <person name="Mesa V."/>
            <person name="Sprenger R.R."/>
            <person name="Richter M."/>
            <person name="Diez M.S."/>
            <person name="Solano J."/>
            <person name="Bargiela R."/>
            <person name="Golyshina O.V."/>
            <person name="Manteca A."/>
            <person name="Ramos J.L."/>
            <person name="Gallego J.R."/>
            <person name="Llorente I."/>
            <person name="Martins Dos Santos V.A."/>
            <person name="Jensen O.N."/>
            <person name="Pelaez A.I."/>
            <person name="Sanchez J."/>
            <person name="Ferrer M."/>
        </authorList>
    </citation>
    <scope>NUCLEOTIDE SEQUENCE</scope>
</reference>
<comment type="caution">
    <text evidence="3">The sequence shown here is derived from an EMBL/GenBank/DDBJ whole genome shotgun (WGS) entry which is preliminary data.</text>
</comment>
<reference evidence="3" key="1">
    <citation type="submission" date="2013-08" db="EMBL/GenBank/DDBJ databases">
        <authorList>
            <person name="Mendez C."/>
            <person name="Richter M."/>
            <person name="Ferrer M."/>
            <person name="Sanchez J."/>
        </authorList>
    </citation>
    <scope>NUCLEOTIDE SEQUENCE</scope>
</reference>
<dbReference type="SUPFAM" id="SSF55008">
    <property type="entry name" value="HMA, heavy metal-associated domain"/>
    <property type="match status" value="1"/>
</dbReference>
<name>T1BCS3_9ZZZZ</name>
<dbReference type="CDD" id="cd00371">
    <property type="entry name" value="HMA"/>
    <property type="match status" value="1"/>
</dbReference>
<dbReference type="PROSITE" id="PS50846">
    <property type="entry name" value="HMA_2"/>
    <property type="match status" value="1"/>
</dbReference>
<sequence>MIFRVKGMTCDHCARTVERTLGQIREVASSRVSYSEGTGE</sequence>
<proteinExistence type="predicted"/>
<accession>T1BCS3</accession>
<feature type="non-terminal residue" evidence="3">
    <location>
        <position position="40"/>
    </location>
</feature>
<evidence type="ECO:0000256" key="1">
    <source>
        <dbReference type="ARBA" id="ARBA00022723"/>
    </source>
</evidence>
<dbReference type="Pfam" id="PF00403">
    <property type="entry name" value="HMA"/>
    <property type="match status" value="1"/>
</dbReference>
<evidence type="ECO:0000259" key="2">
    <source>
        <dbReference type="PROSITE" id="PS50846"/>
    </source>
</evidence>
<dbReference type="InterPro" id="IPR036163">
    <property type="entry name" value="HMA_dom_sf"/>
</dbReference>
<gene>
    <name evidence="3" type="ORF">B1A_13323</name>
</gene>
<dbReference type="AlphaFoldDB" id="T1BCS3"/>
<protein>
    <submittedName>
        <fullName evidence="3">Heavy metal transport/detoxification protein domain protein</fullName>
    </submittedName>
</protein>
<dbReference type="InterPro" id="IPR006121">
    <property type="entry name" value="HMA_dom"/>
</dbReference>
<organism evidence="3">
    <name type="scientific">mine drainage metagenome</name>
    <dbReference type="NCBI Taxonomy" id="410659"/>
    <lineage>
        <taxon>unclassified sequences</taxon>
        <taxon>metagenomes</taxon>
        <taxon>ecological metagenomes</taxon>
    </lineage>
</organism>
<feature type="domain" description="HMA" evidence="2">
    <location>
        <begin position="1"/>
        <end position="40"/>
    </location>
</feature>